<evidence type="ECO:0000256" key="2">
    <source>
        <dbReference type="ARBA" id="ARBA00023134"/>
    </source>
</evidence>
<keyword evidence="1" id="KW-0547">Nucleotide-binding</keyword>
<sequence>MFYDIAAVDLLLWAFPGRVGSEVVPTVMENVQMPVTVDGKSMTLTLRDTAGGDDFARIRPLSYQRASVALVCFSVASRSSYDRVSSVWAPELDAHCPSVPRLVVGLATDVGDDRVVTAAEGRALSEAIGAAEYVEASAKTGGVEAASAVLDAALA</sequence>
<dbReference type="GeneID" id="25568357"/>
<organism evidence="4 5">
    <name type="scientific">Thecamonas trahens ATCC 50062</name>
    <dbReference type="NCBI Taxonomy" id="461836"/>
    <lineage>
        <taxon>Eukaryota</taxon>
        <taxon>Apusozoa</taxon>
        <taxon>Apusomonadida</taxon>
        <taxon>Apusomonadidae</taxon>
        <taxon>Thecamonas</taxon>
    </lineage>
</organism>
<protein>
    <submittedName>
        <fullName evidence="4">Rho GTPase</fullName>
    </submittedName>
</protein>
<dbReference type="InterPro" id="IPR027417">
    <property type="entry name" value="P-loop_NTPase"/>
</dbReference>
<gene>
    <name evidence="4" type="ORF">AMSG_10026</name>
</gene>
<dbReference type="Gene3D" id="3.40.50.300">
    <property type="entry name" value="P-loop containing nucleotide triphosphate hydrolases"/>
    <property type="match status" value="1"/>
</dbReference>
<dbReference type="Pfam" id="PF00071">
    <property type="entry name" value="Ras"/>
    <property type="match status" value="1"/>
</dbReference>
<name>A0A0L0DS17_THETB</name>
<reference evidence="4 5" key="1">
    <citation type="submission" date="2010-05" db="EMBL/GenBank/DDBJ databases">
        <title>The Genome Sequence of Thecamonas trahens ATCC 50062.</title>
        <authorList>
            <consortium name="The Broad Institute Genome Sequencing Platform"/>
            <person name="Russ C."/>
            <person name="Cuomo C."/>
            <person name="Shea T."/>
            <person name="Young S.K."/>
            <person name="Zeng Q."/>
            <person name="Koehrsen M."/>
            <person name="Haas B."/>
            <person name="Borodovsky M."/>
            <person name="Guigo R."/>
            <person name="Alvarado L."/>
            <person name="Berlin A."/>
            <person name="Bochicchio J."/>
            <person name="Borenstein D."/>
            <person name="Chapman S."/>
            <person name="Chen Z."/>
            <person name="Freedman E."/>
            <person name="Gellesch M."/>
            <person name="Goldberg J."/>
            <person name="Griggs A."/>
            <person name="Gujja S."/>
            <person name="Heilman E."/>
            <person name="Heiman D."/>
            <person name="Hepburn T."/>
            <person name="Howarth C."/>
            <person name="Jen D."/>
            <person name="Larson L."/>
            <person name="Mehta T."/>
            <person name="Park D."/>
            <person name="Pearson M."/>
            <person name="Roberts A."/>
            <person name="Saif S."/>
            <person name="Shenoy N."/>
            <person name="Sisk P."/>
            <person name="Stolte C."/>
            <person name="Sykes S."/>
            <person name="Thomson T."/>
            <person name="Walk T."/>
            <person name="White J."/>
            <person name="Yandava C."/>
            <person name="Burger G."/>
            <person name="Gray M.W."/>
            <person name="Holland P.W.H."/>
            <person name="King N."/>
            <person name="Lang F.B.F."/>
            <person name="Roger A.J."/>
            <person name="Ruiz-Trillo I."/>
            <person name="Lander E."/>
            <person name="Nusbaum C."/>
        </authorList>
    </citation>
    <scope>NUCLEOTIDE SEQUENCE [LARGE SCALE GENOMIC DNA]</scope>
    <source>
        <strain evidence="4 5">ATCC 50062</strain>
    </source>
</reference>
<feature type="chain" id="PRO_5005537399" evidence="3">
    <location>
        <begin position="22"/>
        <end position="155"/>
    </location>
</feature>
<dbReference type="SMART" id="SM00175">
    <property type="entry name" value="RAB"/>
    <property type="match status" value="1"/>
</dbReference>
<evidence type="ECO:0000313" key="5">
    <source>
        <dbReference type="Proteomes" id="UP000054408"/>
    </source>
</evidence>
<dbReference type="PANTHER" id="PTHR24072">
    <property type="entry name" value="RHO FAMILY GTPASE"/>
    <property type="match status" value="1"/>
</dbReference>
<evidence type="ECO:0000256" key="1">
    <source>
        <dbReference type="ARBA" id="ARBA00022741"/>
    </source>
</evidence>
<dbReference type="GO" id="GO:0007264">
    <property type="term" value="P:small GTPase-mediated signal transduction"/>
    <property type="evidence" value="ECO:0007669"/>
    <property type="project" value="InterPro"/>
</dbReference>
<dbReference type="SMART" id="SM00174">
    <property type="entry name" value="RHO"/>
    <property type="match status" value="1"/>
</dbReference>
<dbReference type="OrthoDB" id="8830751at2759"/>
<dbReference type="PROSITE" id="PS51420">
    <property type="entry name" value="RHO"/>
    <property type="match status" value="1"/>
</dbReference>
<keyword evidence="3" id="KW-0732">Signal</keyword>
<dbReference type="EMBL" id="GL349487">
    <property type="protein sequence ID" value="KNC54233.1"/>
    <property type="molecule type" value="Genomic_DNA"/>
</dbReference>
<dbReference type="eggNOG" id="KOG0393">
    <property type="taxonomic scope" value="Eukaryota"/>
</dbReference>
<dbReference type="PROSITE" id="PS51419">
    <property type="entry name" value="RAB"/>
    <property type="match status" value="1"/>
</dbReference>
<dbReference type="InterPro" id="IPR005225">
    <property type="entry name" value="Small_GTP-bd"/>
</dbReference>
<feature type="signal peptide" evidence="3">
    <location>
        <begin position="1"/>
        <end position="21"/>
    </location>
</feature>
<keyword evidence="2" id="KW-0342">GTP-binding</keyword>
<dbReference type="PROSITE" id="PS51421">
    <property type="entry name" value="RAS"/>
    <property type="match status" value="1"/>
</dbReference>
<dbReference type="STRING" id="461836.A0A0L0DS17"/>
<keyword evidence="5" id="KW-1185">Reference proteome</keyword>
<dbReference type="SMART" id="SM00173">
    <property type="entry name" value="RAS"/>
    <property type="match status" value="1"/>
</dbReference>
<dbReference type="OMA" id="CFSTVNM"/>
<dbReference type="AlphaFoldDB" id="A0A0L0DS17"/>
<proteinExistence type="predicted"/>
<accession>A0A0L0DS17</accession>
<dbReference type="SUPFAM" id="SSF52540">
    <property type="entry name" value="P-loop containing nucleoside triphosphate hydrolases"/>
    <property type="match status" value="1"/>
</dbReference>
<dbReference type="RefSeq" id="XP_013753871.1">
    <property type="nucleotide sequence ID" value="XM_013898417.1"/>
</dbReference>
<dbReference type="NCBIfam" id="TIGR00231">
    <property type="entry name" value="small_GTP"/>
    <property type="match status" value="1"/>
</dbReference>
<dbReference type="InterPro" id="IPR003578">
    <property type="entry name" value="Small_GTPase_Rho"/>
</dbReference>
<dbReference type="GO" id="GO:0005525">
    <property type="term" value="F:GTP binding"/>
    <property type="evidence" value="ECO:0007669"/>
    <property type="project" value="UniProtKB-KW"/>
</dbReference>
<evidence type="ECO:0000313" key="4">
    <source>
        <dbReference type="EMBL" id="KNC54233.1"/>
    </source>
</evidence>
<dbReference type="InterPro" id="IPR001806">
    <property type="entry name" value="Small_GTPase"/>
</dbReference>
<dbReference type="GO" id="GO:0003924">
    <property type="term" value="F:GTPase activity"/>
    <property type="evidence" value="ECO:0007669"/>
    <property type="project" value="InterPro"/>
</dbReference>
<dbReference type="Proteomes" id="UP000054408">
    <property type="component" value="Unassembled WGS sequence"/>
</dbReference>
<evidence type="ECO:0000256" key="3">
    <source>
        <dbReference type="SAM" id="SignalP"/>
    </source>
</evidence>